<reference evidence="1 2" key="1">
    <citation type="submission" date="2024-09" db="EMBL/GenBank/DDBJ databases">
        <authorList>
            <person name="Sun Q."/>
            <person name="Mori K."/>
        </authorList>
    </citation>
    <scope>NUCLEOTIDE SEQUENCE [LARGE SCALE GENOMIC DNA]</scope>
    <source>
        <strain evidence="1 2">JCM 3324</strain>
    </source>
</reference>
<organism evidence="1 2">
    <name type="scientific">Nonomuraea salmonea</name>
    <dbReference type="NCBI Taxonomy" id="46181"/>
    <lineage>
        <taxon>Bacteria</taxon>
        <taxon>Bacillati</taxon>
        <taxon>Actinomycetota</taxon>
        <taxon>Actinomycetes</taxon>
        <taxon>Streptosporangiales</taxon>
        <taxon>Streptosporangiaceae</taxon>
        <taxon>Nonomuraea</taxon>
    </lineage>
</organism>
<sequence>MIEMTTYTVTISGSERFAGEKPYTWAVLAATPAEAEARALDIHLSQGLGLDPADPTEDERVLIEEAREILQVEDLHEGLPPEGCGYHWNDVRDLTR</sequence>
<gene>
    <name evidence="1" type="ORF">ACFFR3_46060</name>
</gene>
<proteinExistence type="predicted"/>
<evidence type="ECO:0000313" key="1">
    <source>
        <dbReference type="EMBL" id="MFB9476902.1"/>
    </source>
</evidence>
<dbReference type="EMBL" id="JBHMCF010000057">
    <property type="protein sequence ID" value="MFB9476902.1"/>
    <property type="molecule type" value="Genomic_DNA"/>
</dbReference>
<dbReference type="Proteomes" id="UP001589568">
    <property type="component" value="Unassembled WGS sequence"/>
</dbReference>
<protein>
    <submittedName>
        <fullName evidence="1">Uncharacterized protein</fullName>
    </submittedName>
</protein>
<keyword evidence="2" id="KW-1185">Reference proteome</keyword>
<name>A0ABV5P313_9ACTN</name>
<evidence type="ECO:0000313" key="2">
    <source>
        <dbReference type="Proteomes" id="UP001589568"/>
    </source>
</evidence>
<comment type="caution">
    <text evidence="1">The sequence shown here is derived from an EMBL/GenBank/DDBJ whole genome shotgun (WGS) entry which is preliminary data.</text>
</comment>
<accession>A0ABV5P313</accession>
<dbReference type="RefSeq" id="WP_345410132.1">
    <property type="nucleotide sequence ID" value="NZ_BAAAXS010000002.1"/>
</dbReference>